<evidence type="ECO:0000259" key="7">
    <source>
        <dbReference type="PROSITE" id="PS50112"/>
    </source>
</evidence>
<dbReference type="Proteomes" id="UP000291301">
    <property type="component" value="Unassembled WGS sequence"/>
</dbReference>
<dbReference type="CDD" id="cd11386">
    <property type="entry name" value="MCP_signal"/>
    <property type="match status" value="1"/>
</dbReference>
<accession>A0A4R0P699</accession>
<comment type="subcellular location">
    <subcellularLocation>
        <location evidence="1">Membrane</location>
    </subcellularLocation>
</comment>
<dbReference type="PROSITE" id="PS50113">
    <property type="entry name" value="PAC"/>
    <property type="match status" value="2"/>
</dbReference>
<dbReference type="InterPro" id="IPR051310">
    <property type="entry name" value="MCP_chemotaxis"/>
</dbReference>
<dbReference type="InterPro" id="IPR000700">
    <property type="entry name" value="PAS-assoc_C"/>
</dbReference>
<evidence type="ECO:0000259" key="8">
    <source>
        <dbReference type="PROSITE" id="PS50113"/>
    </source>
</evidence>
<organism evidence="10 11">
    <name type="scientific">Oricola cellulosilytica</name>
    <dbReference type="NCBI Taxonomy" id="1429082"/>
    <lineage>
        <taxon>Bacteria</taxon>
        <taxon>Pseudomonadati</taxon>
        <taxon>Pseudomonadota</taxon>
        <taxon>Alphaproteobacteria</taxon>
        <taxon>Hyphomicrobiales</taxon>
        <taxon>Ahrensiaceae</taxon>
        <taxon>Oricola</taxon>
    </lineage>
</organism>
<evidence type="ECO:0000256" key="1">
    <source>
        <dbReference type="ARBA" id="ARBA00004370"/>
    </source>
</evidence>
<evidence type="ECO:0000259" key="9">
    <source>
        <dbReference type="PROSITE" id="PS50885"/>
    </source>
</evidence>
<gene>
    <name evidence="10" type="ORF">E0D97_17585</name>
</gene>
<dbReference type="InterPro" id="IPR035965">
    <property type="entry name" value="PAS-like_dom_sf"/>
</dbReference>
<evidence type="ECO:0000313" key="11">
    <source>
        <dbReference type="Proteomes" id="UP000291301"/>
    </source>
</evidence>
<dbReference type="PROSITE" id="PS50111">
    <property type="entry name" value="CHEMOTAXIS_TRANSDUC_2"/>
    <property type="match status" value="1"/>
</dbReference>
<name>A0A4R0P699_9HYPH</name>
<comment type="similarity">
    <text evidence="3">Belongs to the methyl-accepting chemotaxis (MCP) protein family.</text>
</comment>
<dbReference type="GO" id="GO:0006935">
    <property type="term" value="P:chemotaxis"/>
    <property type="evidence" value="ECO:0007669"/>
    <property type="project" value="UniProtKB-KW"/>
</dbReference>
<evidence type="ECO:0000259" key="6">
    <source>
        <dbReference type="PROSITE" id="PS50111"/>
    </source>
</evidence>
<dbReference type="PANTHER" id="PTHR43531">
    <property type="entry name" value="PROTEIN ICFG"/>
    <property type="match status" value="1"/>
</dbReference>
<dbReference type="Gene3D" id="1.10.287.950">
    <property type="entry name" value="Methyl-accepting chemotaxis protein"/>
    <property type="match status" value="1"/>
</dbReference>
<dbReference type="GO" id="GO:0007165">
    <property type="term" value="P:signal transduction"/>
    <property type="evidence" value="ECO:0007669"/>
    <property type="project" value="UniProtKB-KW"/>
</dbReference>
<dbReference type="EMBL" id="SJST01000011">
    <property type="protein sequence ID" value="TCD10990.1"/>
    <property type="molecule type" value="Genomic_DNA"/>
</dbReference>
<dbReference type="InterPro" id="IPR001610">
    <property type="entry name" value="PAC"/>
</dbReference>
<dbReference type="SMART" id="SM00086">
    <property type="entry name" value="PAC"/>
    <property type="match status" value="2"/>
</dbReference>
<dbReference type="RefSeq" id="WP_131571734.1">
    <property type="nucleotide sequence ID" value="NZ_JAINFK010000010.1"/>
</dbReference>
<dbReference type="Gene3D" id="3.30.450.20">
    <property type="entry name" value="PAS domain"/>
    <property type="match status" value="2"/>
</dbReference>
<feature type="domain" description="HAMP" evidence="9">
    <location>
        <begin position="229"/>
        <end position="281"/>
    </location>
</feature>
<evidence type="ECO:0000313" key="10">
    <source>
        <dbReference type="EMBL" id="TCD10990.1"/>
    </source>
</evidence>
<keyword evidence="2" id="KW-0145">Chemotaxis</keyword>
<dbReference type="InterPro" id="IPR003660">
    <property type="entry name" value="HAMP_dom"/>
</dbReference>
<feature type="domain" description="PAC" evidence="8">
    <location>
        <begin position="188"/>
        <end position="240"/>
    </location>
</feature>
<dbReference type="GO" id="GO:0016020">
    <property type="term" value="C:membrane"/>
    <property type="evidence" value="ECO:0007669"/>
    <property type="project" value="UniProtKB-SubCell"/>
</dbReference>
<dbReference type="Pfam" id="PF00015">
    <property type="entry name" value="MCPsignal"/>
    <property type="match status" value="1"/>
</dbReference>
<evidence type="ECO:0000256" key="5">
    <source>
        <dbReference type="SAM" id="MobiDB-lite"/>
    </source>
</evidence>
<proteinExistence type="inferred from homology"/>
<evidence type="ECO:0000256" key="4">
    <source>
        <dbReference type="PROSITE-ProRule" id="PRU00284"/>
    </source>
</evidence>
<feature type="region of interest" description="Disordered" evidence="5">
    <location>
        <begin position="533"/>
        <end position="574"/>
    </location>
</feature>
<evidence type="ECO:0000256" key="3">
    <source>
        <dbReference type="ARBA" id="ARBA00029447"/>
    </source>
</evidence>
<keyword evidence="11" id="KW-1185">Reference proteome</keyword>
<evidence type="ECO:0000256" key="2">
    <source>
        <dbReference type="ARBA" id="ARBA00022500"/>
    </source>
</evidence>
<dbReference type="PANTHER" id="PTHR43531:SF11">
    <property type="entry name" value="METHYL-ACCEPTING CHEMOTAXIS PROTEIN 3"/>
    <property type="match status" value="1"/>
</dbReference>
<dbReference type="CDD" id="cd00130">
    <property type="entry name" value="PAS"/>
    <property type="match status" value="2"/>
</dbReference>
<dbReference type="PROSITE" id="PS50112">
    <property type="entry name" value="PAS"/>
    <property type="match status" value="1"/>
</dbReference>
<dbReference type="AlphaFoldDB" id="A0A4R0P699"/>
<feature type="domain" description="PAC" evidence="8">
    <location>
        <begin position="66"/>
        <end position="118"/>
    </location>
</feature>
<feature type="domain" description="PAS" evidence="7">
    <location>
        <begin position="7"/>
        <end position="46"/>
    </location>
</feature>
<keyword evidence="4" id="KW-0807">Transducer</keyword>
<dbReference type="SUPFAM" id="SSF55785">
    <property type="entry name" value="PYP-like sensor domain (PAS domain)"/>
    <property type="match status" value="2"/>
</dbReference>
<reference evidence="10 11" key="1">
    <citation type="journal article" date="2015" name="Antonie Van Leeuwenhoek">
        <title>Oricola cellulosilytica gen. nov., sp. nov., a cellulose-degrading bacterium of the family Phyllobacteriaceae isolated from surface seashore water, and emended descriptions of Mesorhizobium loti and Phyllobacterium myrsinacearum.</title>
        <authorList>
            <person name="Hameed A."/>
            <person name="Shahina M."/>
            <person name="Lai W.A."/>
            <person name="Lin S.Y."/>
            <person name="Young L.S."/>
            <person name="Liu Y.C."/>
            <person name="Hsu Y.H."/>
            <person name="Young C.C."/>
        </authorList>
    </citation>
    <scope>NUCLEOTIDE SEQUENCE [LARGE SCALE GENOMIC DNA]</scope>
    <source>
        <strain evidence="10 11">KCTC 52183</strain>
    </source>
</reference>
<dbReference type="InterPro" id="IPR004089">
    <property type="entry name" value="MCPsignal_dom"/>
</dbReference>
<dbReference type="Pfam" id="PF08447">
    <property type="entry name" value="PAS_3"/>
    <property type="match status" value="2"/>
</dbReference>
<sequence>MNRSLAIIEFDLSGNILNANENFCAAMGYDRNEIVGKHHSMFVDPEYAKSSEYREFWEGFRRGEFDAREYRRFAKGGREIWIQASYNPIAGRNGKPYKVVKFATDITEAKLKAAEDEGKIAAVSRSQAVIEFDTKGNILDANENFCAAMGYELSEIKGKHHSMFVAPSYSRSEEYKAFWEKLRNGEFEAAEFQRFGKGGREVWIQATYNPIFDMNGKIMKIVKFATDITGRIHAVKEIGDALQRLAKGNLERSIEEPFIASLEQLRTDFNHSIKQLRGALRQVGTNAAAIDSGAAEIRSATDDLSRRTEQQAASVEETAAAVEEVTASVKETAASADEAGSLVAKTRTSAERSGEVVREAVAAMGAIEESSKKIGNIIGMIDEIAFQTNLLALNAGVEAARAGEAGKGFAVVAQEVRELAQRSANAAKEIKSLIDASAEQVKNGAELVGETGRTLEGIVAEVQQVSTNVTSIVEAVKEQSTTLQEVNQAISEIDKGTQQNAAMVEESTAAGHSLAGEADALNRLLRRFKLGAAEAAPEERTATAAESRGAVHQAAKLPPVSGNNALKPDEWEEF</sequence>
<comment type="caution">
    <text evidence="10">The sequence shown here is derived from an EMBL/GenBank/DDBJ whole genome shotgun (WGS) entry which is preliminary data.</text>
</comment>
<dbReference type="OrthoDB" id="3289104at2"/>
<protein>
    <submittedName>
        <fullName evidence="10">PAS domain S-box protein</fullName>
    </submittedName>
</protein>
<dbReference type="PROSITE" id="PS50885">
    <property type="entry name" value="HAMP"/>
    <property type="match status" value="1"/>
</dbReference>
<dbReference type="NCBIfam" id="TIGR00229">
    <property type="entry name" value="sensory_box"/>
    <property type="match status" value="2"/>
</dbReference>
<feature type="domain" description="Methyl-accepting transducer" evidence="6">
    <location>
        <begin position="286"/>
        <end position="515"/>
    </location>
</feature>
<dbReference type="InterPro" id="IPR000014">
    <property type="entry name" value="PAS"/>
</dbReference>
<dbReference type="FunFam" id="1.10.287.950:FF:000001">
    <property type="entry name" value="Methyl-accepting chemotaxis sensory transducer"/>
    <property type="match status" value="1"/>
</dbReference>
<dbReference type="SMART" id="SM00283">
    <property type="entry name" value="MA"/>
    <property type="match status" value="1"/>
</dbReference>
<dbReference type="SUPFAM" id="SSF58104">
    <property type="entry name" value="Methyl-accepting chemotaxis protein (MCP) signaling domain"/>
    <property type="match status" value="1"/>
</dbReference>
<dbReference type="InterPro" id="IPR013655">
    <property type="entry name" value="PAS_fold_3"/>
</dbReference>